<dbReference type="EMBL" id="MLJW01008337">
    <property type="protein sequence ID" value="OIQ64194.1"/>
    <property type="molecule type" value="Genomic_DNA"/>
</dbReference>
<comment type="caution">
    <text evidence="1">The sequence shown here is derived from an EMBL/GenBank/DDBJ whole genome shotgun (WGS) entry which is preliminary data.</text>
</comment>
<evidence type="ECO:0000313" key="1">
    <source>
        <dbReference type="EMBL" id="OIQ64194.1"/>
    </source>
</evidence>
<sequence length="124" mass="12563">MIRVSSGTNTSSVRVITTCIPARINASRSSRANCNVICFSSTLPLIEPGSIPPCPGSSTTTNGLSPFCRCLGGGNTAGFGRLQTGLASVPAVAAKVASLTGFSLTRTKARPFSSRVAISACATP</sequence>
<gene>
    <name evidence="1" type="ORF">GALL_542560</name>
</gene>
<reference evidence="1" key="1">
    <citation type="submission" date="2016-10" db="EMBL/GenBank/DDBJ databases">
        <title>Sequence of Gallionella enrichment culture.</title>
        <authorList>
            <person name="Poehlein A."/>
            <person name="Muehling M."/>
            <person name="Daniel R."/>
        </authorList>
    </citation>
    <scope>NUCLEOTIDE SEQUENCE</scope>
</reference>
<proteinExistence type="predicted"/>
<protein>
    <submittedName>
        <fullName evidence="1">Uncharacterized protein</fullName>
    </submittedName>
</protein>
<organism evidence="1">
    <name type="scientific">mine drainage metagenome</name>
    <dbReference type="NCBI Taxonomy" id="410659"/>
    <lineage>
        <taxon>unclassified sequences</taxon>
        <taxon>metagenomes</taxon>
        <taxon>ecological metagenomes</taxon>
    </lineage>
</organism>
<name>A0A1J5NZI7_9ZZZZ</name>
<accession>A0A1J5NZI7</accession>
<dbReference type="AlphaFoldDB" id="A0A1J5NZI7"/>